<dbReference type="Proteomes" id="UP000828390">
    <property type="component" value="Unassembled WGS sequence"/>
</dbReference>
<reference evidence="1" key="2">
    <citation type="submission" date="2020-11" db="EMBL/GenBank/DDBJ databases">
        <authorList>
            <person name="McCartney M.A."/>
            <person name="Auch B."/>
            <person name="Kono T."/>
            <person name="Mallez S."/>
            <person name="Becker A."/>
            <person name="Gohl D.M."/>
            <person name="Silverstein K.A.T."/>
            <person name="Koren S."/>
            <person name="Bechman K.B."/>
            <person name="Herman A."/>
            <person name="Abrahante J.E."/>
            <person name="Garbe J."/>
        </authorList>
    </citation>
    <scope>NUCLEOTIDE SEQUENCE</scope>
    <source>
        <strain evidence="1">Duluth1</strain>
        <tissue evidence="1">Whole animal</tissue>
    </source>
</reference>
<dbReference type="AlphaFoldDB" id="A0A9D4DNJ2"/>
<reference evidence="1" key="1">
    <citation type="journal article" date="2019" name="bioRxiv">
        <title>The Genome of the Zebra Mussel, Dreissena polymorpha: A Resource for Invasive Species Research.</title>
        <authorList>
            <person name="McCartney M.A."/>
            <person name="Auch B."/>
            <person name="Kono T."/>
            <person name="Mallez S."/>
            <person name="Zhang Y."/>
            <person name="Obille A."/>
            <person name="Becker A."/>
            <person name="Abrahante J.E."/>
            <person name="Garbe J."/>
            <person name="Badalamenti J.P."/>
            <person name="Herman A."/>
            <person name="Mangelson H."/>
            <person name="Liachko I."/>
            <person name="Sullivan S."/>
            <person name="Sone E.D."/>
            <person name="Koren S."/>
            <person name="Silverstein K.A.T."/>
            <person name="Beckman K.B."/>
            <person name="Gohl D.M."/>
        </authorList>
    </citation>
    <scope>NUCLEOTIDE SEQUENCE</scope>
    <source>
        <strain evidence="1">Duluth1</strain>
        <tissue evidence="1">Whole animal</tissue>
    </source>
</reference>
<accession>A0A9D4DNJ2</accession>
<keyword evidence="2" id="KW-1185">Reference proteome</keyword>
<proteinExistence type="predicted"/>
<organism evidence="1 2">
    <name type="scientific">Dreissena polymorpha</name>
    <name type="common">Zebra mussel</name>
    <name type="synonym">Mytilus polymorpha</name>
    <dbReference type="NCBI Taxonomy" id="45954"/>
    <lineage>
        <taxon>Eukaryota</taxon>
        <taxon>Metazoa</taxon>
        <taxon>Spiralia</taxon>
        <taxon>Lophotrochozoa</taxon>
        <taxon>Mollusca</taxon>
        <taxon>Bivalvia</taxon>
        <taxon>Autobranchia</taxon>
        <taxon>Heteroconchia</taxon>
        <taxon>Euheterodonta</taxon>
        <taxon>Imparidentia</taxon>
        <taxon>Neoheterodontei</taxon>
        <taxon>Myida</taxon>
        <taxon>Dreissenoidea</taxon>
        <taxon>Dreissenidae</taxon>
        <taxon>Dreissena</taxon>
    </lineage>
</organism>
<protein>
    <submittedName>
        <fullName evidence="1">Uncharacterized protein</fullName>
    </submittedName>
</protein>
<evidence type="ECO:0000313" key="1">
    <source>
        <dbReference type="EMBL" id="KAH3751755.1"/>
    </source>
</evidence>
<comment type="caution">
    <text evidence="1">The sequence shown here is derived from an EMBL/GenBank/DDBJ whole genome shotgun (WGS) entry which is preliminary data.</text>
</comment>
<dbReference type="EMBL" id="JAIWYP010000010">
    <property type="protein sequence ID" value="KAH3751755.1"/>
    <property type="molecule type" value="Genomic_DNA"/>
</dbReference>
<evidence type="ECO:0000313" key="2">
    <source>
        <dbReference type="Proteomes" id="UP000828390"/>
    </source>
</evidence>
<sequence>MDVKRLPPKCKIVFLHLTGDDKTLQNKYHGLDIHIKQENSFERFLAEVLKECGKVQRKITC</sequence>
<name>A0A9D4DNJ2_DREPO</name>
<gene>
    <name evidence="1" type="ORF">DPMN_186324</name>
</gene>